<evidence type="ECO:0000256" key="2">
    <source>
        <dbReference type="SAM" id="SignalP"/>
    </source>
</evidence>
<accession>A3GGQ0</accession>
<dbReference type="Proteomes" id="UP000002258">
    <property type="component" value="Chromosome 1"/>
</dbReference>
<evidence type="ECO:0000313" key="3">
    <source>
        <dbReference type="EMBL" id="EAZ63964.2"/>
    </source>
</evidence>
<comment type="caution">
    <text evidence="3">The sequence shown here is derived from an EMBL/GenBank/DDBJ whole genome shotgun (WGS) entry which is preliminary data.</text>
</comment>
<evidence type="ECO:0008006" key="5">
    <source>
        <dbReference type="Google" id="ProtNLM"/>
    </source>
</evidence>
<sequence>MRSVLLALCFICSLPAVFSATSTDTASAAFYSSSSSCDSQQCLDAVNAQQQCTPEGSDNSESVEPQVIACLCLLGVEEYWDKLAACTCDSEGEPKSGQELKVFYCNESEASGLASATHPSDPISSTESFLNSEPTDGTLVGLIAHADSALTNTGTLTLTELPLESILIELPQTDPSSSMDASSVIELVHLSSLPASSITSRSEHTSSSTPTRSSSEHTSSTSVTAFSSETTSSTTSGNKGSRLVVASPICILALLFM</sequence>
<dbReference type="AlphaFoldDB" id="A3GGQ0"/>
<feature type="region of interest" description="Disordered" evidence="1">
    <location>
        <begin position="196"/>
        <end position="239"/>
    </location>
</feature>
<name>A3GGQ0_PICST</name>
<feature type="signal peptide" evidence="2">
    <location>
        <begin position="1"/>
        <end position="19"/>
    </location>
</feature>
<dbReference type="KEGG" id="pic:PICST_28691"/>
<protein>
    <recommendedName>
        <fullName evidence="5">Extracellular membrane protein CFEM domain-containing protein</fullName>
    </recommendedName>
</protein>
<dbReference type="InParanoid" id="A3GGQ0"/>
<dbReference type="RefSeq" id="XP_001387987.2">
    <property type="nucleotide sequence ID" value="XM_001387950.1"/>
</dbReference>
<organism evidence="3 4">
    <name type="scientific">Scheffersomyces stipitis (strain ATCC 58785 / CBS 6054 / NBRC 10063 / NRRL Y-11545)</name>
    <name type="common">Yeast</name>
    <name type="synonym">Pichia stipitis</name>
    <dbReference type="NCBI Taxonomy" id="322104"/>
    <lineage>
        <taxon>Eukaryota</taxon>
        <taxon>Fungi</taxon>
        <taxon>Dikarya</taxon>
        <taxon>Ascomycota</taxon>
        <taxon>Saccharomycotina</taxon>
        <taxon>Pichiomycetes</taxon>
        <taxon>Debaryomycetaceae</taxon>
        <taxon>Scheffersomyces</taxon>
    </lineage>
</organism>
<dbReference type="EMBL" id="AAVQ01000001">
    <property type="protein sequence ID" value="EAZ63964.2"/>
    <property type="molecule type" value="Genomic_DNA"/>
</dbReference>
<feature type="chain" id="PRO_5002652604" description="Extracellular membrane protein CFEM domain-containing protein" evidence="2">
    <location>
        <begin position="20"/>
        <end position="257"/>
    </location>
</feature>
<keyword evidence="4" id="KW-1185">Reference proteome</keyword>
<feature type="compositionally biased region" description="Low complexity" evidence="1">
    <location>
        <begin position="196"/>
        <end position="236"/>
    </location>
</feature>
<proteinExistence type="predicted"/>
<dbReference type="HOGENOM" id="CLU_1082249_0_0_1"/>
<dbReference type="GeneID" id="4851449"/>
<evidence type="ECO:0000313" key="4">
    <source>
        <dbReference type="Proteomes" id="UP000002258"/>
    </source>
</evidence>
<keyword evidence="2" id="KW-0732">Signal</keyword>
<evidence type="ECO:0000256" key="1">
    <source>
        <dbReference type="SAM" id="MobiDB-lite"/>
    </source>
</evidence>
<gene>
    <name evidence="3" type="ORF">PICST_28691</name>
</gene>
<reference evidence="3 4" key="1">
    <citation type="journal article" date="2007" name="Nat. Biotechnol.">
        <title>Genome sequence of the lignocellulose-bioconverting and xylose-fermenting yeast Pichia stipitis.</title>
        <authorList>
            <person name="Jeffries T.W."/>
            <person name="Grigoriev I.V."/>
            <person name="Grimwood J."/>
            <person name="Laplaza J.M."/>
            <person name="Aerts A."/>
            <person name="Salamov A."/>
            <person name="Schmutz J."/>
            <person name="Lindquist E."/>
            <person name="Dehal P."/>
            <person name="Shapiro H."/>
            <person name="Jin Y.S."/>
            <person name="Passoth V."/>
            <person name="Richardson P.M."/>
        </authorList>
    </citation>
    <scope>NUCLEOTIDE SEQUENCE [LARGE SCALE GENOMIC DNA]</scope>
    <source>
        <strain evidence="4">ATCC 58785 / CBS 6054 / NBRC 10063 / NRRL Y-11545</strain>
    </source>
</reference>